<organism evidence="10 11">
    <name type="scientific">Ajellomyces capsulatus</name>
    <name type="common">Darling's disease fungus</name>
    <name type="synonym">Histoplasma capsulatum</name>
    <dbReference type="NCBI Taxonomy" id="5037"/>
    <lineage>
        <taxon>Eukaryota</taxon>
        <taxon>Fungi</taxon>
        <taxon>Dikarya</taxon>
        <taxon>Ascomycota</taxon>
        <taxon>Pezizomycotina</taxon>
        <taxon>Eurotiomycetes</taxon>
        <taxon>Eurotiomycetidae</taxon>
        <taxon>Onygenales</taxon>
        <taxon>Ajellomycetaceae</taxon>
        <taxon>Histoplasma</taxon>
    </lineage>
</organism>
<feature type="transmembrane region" description="Helical" evidence="9">
    <location>
        <begin position="244"/>
        <end position="263"/>
    </location>
</feature>
<dbReference type="OrthoDB" id="8904098at2759"/>
<dbReference type="InterPro" id="IPR000109">
    <property type="entry name" value="POT_fam"/>
</dbReference>
<dbReference type="Proteomes" id="UP000670092">
    <property type="component" value="Unassembled WGS sequence"/>
</dbReference>
<evidence type="ECO:0000256" key="3">
    <source>
        <dbReference type="ARBA" id="ARBA00022448"/>
    </source>
</evidence>
<dbReference type="EMBL" id="JAEVHI010000001">
    <property type="protein sequence ID" value="KAG5305309.1"/>
    <property type="molecule type" value="Genomic_DNA"/>
</dbReference>
<dbReference type="PANTHER" id="PTHR11654">
    <property type="entry name" value="OLIGOPEPTIDE TRANSPORTER-RELATED"/>
    <property type="match status" value="1"/>
</dbReference>
<feature type="region of interest" description="Disordered" evidence="8">
    <location>
        <begin position="1"/>
        <end position="21"/>
    </location>
</feature>
<keyword evidence="3 7" id="KW-0813">Transport</keyword>
<feature type="transmembrane region" description="Helical" evidence="9">
    <location>
        <begin position="441"/>
        <end position="463"/>
    </location>
</feature>
<comment type="caution">
    <text evidence="10">The sequence shown here is derived from an EMBL/GenBank/DDBJ whole genome shotgun (WGS) entry which is preliminary data.</text>
</comment>
<feature type="transmembrane region" description="Helical" evidence="9">
    <location>
        <begin position="157"/>
        <end position="177"/>
    </location>
</feature>
<sequence>MANSQEVEVQHVASSGASDKVPVAGNEKTLGAAVYNSSHGSLDDINRQAPTPDEVATLRRVPGKVPWISFSIAFVELCERFSYYGTIIVFVNFIQRKMPEGSTTGAGGTDRTPGALGLGQRASTGLTLFNSFWSYIMPLLGAYVADEHLGRFNTIMYSIGIALVGHTILIISAIPPVLKKPNSAIGCFAVGLVIMGIGTGGFKSNISPLIAEQYTEEYMYIQTTKKGERVIVDPSVTISRIYHYFYLMINIGALIGQISMVYAEKYVGFYLSFLLPTFMFCLCPMVLFLLRNKYSRRKPVGSVYGKAFRVWRLATKGVVSWNPARTYRNIKDPDKWERAKPSNITNKPVWMTFDDAWVDEVRRGIKACAVFLWYPLFWLSYNQMLNNLLSQAATMELNGVPNDVVTNLNPFTLILFIPLLDRFFYPTLRKFGIKLTPVKRITIGFMLAGSGMIAATVIQHYIYKLGPCGKQANECAAKNIPAPISVWVQTVPYVLGGISEIFASVTSLEYAFTKAPKNMRSLVQAVALFMNAFSSALGQALVGLSEDPLLEWNYAVTAILAFVGAAGFWFTNRGTDKEEDALNNLPNGDCEAHTNDLERKLGDN</sequence>
<evidence type="ECO:0000313" key="11">
    <source>
        <dbReference type="Proteomes" id="UP000670092"/>
    </source>
</evidence>
<keyword evidence="4 7" id="KW-0812">Transmembrane</keyword>
<evidence type="ECO:0000256" key="6">
    <source>
        <dbReference type="ARBA" id="ARBA00023136"/>
    </source>
</evidence>
<evidence type="ECO:0000256" key="9">
    <source>
        <dbReference type="SAM" id="Phobius"/>
    </source>
</evidence>
<comment type="similarity">
    <text evidence="2 7">Belongs to the major facilitator superfamily. Proton-dependent oligopeptide transporter (POT/PTR) (TC 2.A.17) family.</text>
</comment>
<keyword evidence="6 9" id="KW-0472">Membrane</keyword>
<feature type="transmembrane region" description="Helical" evidence="9">
    <location>
        <begin position="522"/>
        <end position="542"/>
    </location>
</feature>
<gene>
    <name evidence="10" type="ORF">I7I52_03923</name>
</gene>
<evidence type="ECO:0000256" key="4">
    <source>
        <dbReference type="ARBA" id="ARBA00022692"/>
    </source>
</evidence>
<dbReference type="InterPro" id="IPR036259">
    <property type="entry name" value="MFS_trans_sf"/>
</dbReference>
<dbReference type="GO" id="GO:0005886">
    <property type="term" value="C:plasma membrane"/>
    <property type="evidence" value="ECO:0007669"/>
    <property type="project" value="UniProtKB-ARBA"/>
</dbReference>
<dbReference type="Pfam" id="PF00854">
    <property type="entry name" value="PTR2"/>
    <property type="match status" value="1"/>
</dbReference>
<feature type="transmembrane region" description="Helical" evidence="9">
    <location>
        <begin position="554"/>
        <end position="571"/>
    </location>
</feature>
<dbReference type="InterPro" id="IPR018456">
    <property type="entry name" value="PTR2_symporter_CS"/>
</dbReference>
<accession>A0A8H7ZD03</accession>
<evidence type="ECO:0000256" key="8">
    <source>
        <dbReference type="SAM" id="MobiDB-lite"/>
    </source>
</evidence>
<keyword evidence="5 9" id="KW-1133">Transmembrane helix</keyword>
<evidence type="ECO:0000256" key="1">
    <source>
        <dbReference type="ARBA" id="ARBA00004141"/>
    </source>
</evidence>
<evidence type="ECO:0000313" key="10">
    <source>
        <dbReference type="EMBL" id="KAG5305309.1"/>
    </source>
</evidence>
<dbReference type="Gene3D" id="1.20.1250.20">
    <property type="entry name" value="MFS general substrate transporter like domains"/>
    <property type="match status" value="1"/>
</dbReference>
<dbReference type="FunFam" id="1.20.1250.20:FF:000085">
    <property type="entry name" value="MFS peptide transporter Ptr2"/>
    <property type="match status" value="1"/>
</dbReference>
<feature type="compositionally biased region" description="Polar residues" evidence="8">
    <location>
        <begin position="1"/>
        <end position="17"/>
    </location>
</feature>
<feature type="transmembrane region" description="Helical" evidence="9">
    <location>
        <begin position="183"/>
        <end position="202"/>
    </location>
</feature>
<evidence type="ECO:0000256" key="2">
    <source>
        <dbReference type="ARBA" id="ARBA00005982"/>
    </source>
</evidence>
<feature type="transmembrane region" description="Helical" evidence="9">
    <location>
        <begin position="491"/>
        <end position="510"/>
    </location>
</feature>
<protein>
    <submittedName>
        <fullName evidence="10">Oligopeptide transporter</fullName>
    </submittedName>
</protein>
<feature type="transmembrane region" description="Helical" evidence="9">
    <location>
        <begin position="126"/>
        <end position="145"/>
    </location>
</feature>
<comment type="subcellular location">
    <subcellularLocation>
        <location evidence="1 7">Membrane</location>
        <topology evidence="1 7">Multi-pass membrane protein</topology>
    </subcellularLocation>
</comment>
<proteinExistence type="inferred from homology"/>
<dbReference type="GO" id="GO:0071916">
    <property type="term" value="F:dipeptide transmembrane transporter activity"/>
    <property type="evidence" value="ECO:0007669"/>
    <property type="project" value="UniProtKB-ARBA"/>
</dbReference>
<dbReference type="SUPFAM" id="SSF103473">
    <property type="entry name" value="MFS general substrate transporter"/>
    <property type="match status" value="1"/>
</dbReference>
<dbReference type="PROSITE" id="PS01023">
    <property type="entry name" value="PTR2_2"/>
    <property type="match status" value="1"/>
</dbReference>
<dbReference type="AlphaFoldDB" id="A0A8H7ZD03"/>
<dbReference type="VEuPathDB" id="FungiDB:I7I52_03923"/>
<evidence type="ECO:0000256" key="7">
    <source>
        <dbReference type="RuleBase" id="RU003755"/>
    </source>
</evidence>
<evidence type="ECO:0000256" key="5">
    <source>
        <dbReference type="ARBA" id="ARBA00022989"/>
    </source>
</evidence>
<name>A0A8H7ZD03_AJECA</name>
<reference evidence="10 11" key="1">
    <citation type="submission" date="2021-01" db="EMBL/GenBank/DDBJ databases">
        <title>Chromosome-level genome assembly of a human fungal pathogen reveals clustering of transcriptionally co-regulated genes.</title>
        <authorList>
            <person name="Voorhies M."/>
            <person name="Cohen S."/>
            <person name="Shea T.P."/>
            <person name="Petrus S."/>
            <person name="Munoz J.F."/>
            <person name="Poplawski S."/>
            <person name="Goldman W.E."/>
            <person name="Michael T."/>
            <person name="Cuomo C.A."/>
            <person name="Sil A."/>
            <person name="Beyhan S."/>
        </authorList>
    </citation>
    <scope>NUCLEOTIDE SEQUENCE [LARGE SCALE GENOMIC DNA]</scope>
    <source>
        <strain evidence="10 11">G184AR</strain>
    </source>
</reference>
<feature type="transmembrane region" description="Helical" evidence="9">
    <location>
        <begin position="269"/>
        <end position="290"/>
    </location>
</feature>